<comment type="caution">
    <text evidence="2">The sequence shown here is derived from an EMBL/GenBank/DDBJ whole genome shotgun (WGS) entry which is preliminary data.</text>
</comment>
<keyword evidence="3" id="KW-1185">Reference proteome</keyword>
<dbReference type="AlphaFoldDB" id="A0A118JY29"/>
<evidence type="ECO:0000313" key="3">
    <source>
        <dbReference type="Proteomes" id="UP000243975"/>
    </source>
</evidence>
<reference evidence="2 3" key="1">
    <citation type="journal article" date="2016" name="Sci. Rep.">
        <title>The genome sequence of the outbreeding globe artichoke constructed de novo incorporating a phase-aware low-pass sequencing strategy of F1 progeny.</title>
        <authorList>
            <person name="Scaglione D."/>
            <person name="Reyes-Chin-Wo S."/>
            <person name="Acquadro A."/>
            <person name="Froenicke L."/>
            <person name="Portis E."/>
            <person name="Beitel C."/>
            <person name="Tirone M."/>
            <person name="Mauro R."/>
            <person name="Lo Monaco A."/>
            <person name="Mauromicale G."/>
            <person name="Faccioli P."/>
            <person name="Cattivelli L."/>
            <person name="Rieseberg L."/>
            <person name="Michelmore R."/>
            <person name="Lanteri S."/>
        </authorList>
    </citation>
    <scope>NUCLEOTIDE SEQUENCE [LARGE SCALE GENOMIC DNA]</scope>
    <source>
        <strain evidence="2">2C</strain>
    </source>
</reference>
<dbReference type="Proteomes" id="UP000243975">
    <property type="component" value="Unassembled WGS sequence"/>
</dbReference>
<name>A0A118JY29_CYNCS</name>
<evidence type="ECO:0008006" key="4">
    <source>
        <dbReference type="Google" id="ProtNLM"/>
    </source>
</evidence>
<organism evidence="2 3">
    <name type="scientific">Cynara cardunculus var. scolymus</name>
    <name type="common">Globe artichoke</name>
    <name type="synonym">Cynara scolymus</name>
    <dbReference type="NCBI Taxonomy" id="59895"/>
    <lineage>
        <taxon>Eukaryota</taxon>
        <taxon>Viridiplantae</taxon>
        <taxon>Streptophyta</taxon>
        <taxon>Embryophyta</taxon>
        <taxon>Tracheophyta</taxon>
        <taxon>Spermatophyta</taxon>
        <taxon>Magnoliopsida</taxon>
        <taxon>eudicotyledons</taxon>
        <taxon>Gunneridae</taxon>
        <taxon>Pentapetalae</taxon>
        <taxon>asterids</taxon>
        <taxon>campanulids</taxon>
        <taxon>Asterales</taxon>
        <taxon>Asteraceae</taxon>
        <taxon>Carduoideae</taxon>
        <taxon>Cardueae</taxon>
        <taxon>Carduinae</taxon>
        <taxon>Cynara</taxon>
    </lineage>
</organism>
<protein>
    <recommendedName>
        <fullName evidence="4">FAR1 DNA binding domain-containing protein</fullName>
    </recommendedName>
</protein>
<evidence type="ECO:0000313" key="2">
    <source>
        <dbReference type="EMBL" id="KVH96819.1"/>
    </source>
</evidence>
<proteinExistence type="predicted"/>
<feature type="compositionally biased region" description="Polar residues" evidence="1">
    <location>
        <begin position="43"/>
        <end position="52"/>
    </location>
</feature>
<evidence type="ECO:0000256" key="1">
    <source>
        <dbReference type="SAM" id="MobiDB-lite"/>
    </source>
</evidence>
<gene>
    <name evidence="2" type="ORF">Ccrd_001089</name>
</gene>
<dbReference type="Gramene" id="KVH96819">
    <property type="protein sequence ID" value="KVH96819"/>
    <property type="gene ID" value="Ccrd_001089"/>
</dbReference>
<sequence length="275" mass="31160">MEVVTLESNEDFDMGLSLFKKVPKNCEEIVMVEDIETHGMDDTTGNTSNNEIQNDENPEHALSISPGGTNWYTPVVEEVVNPIIGSVYPSLDVGESVYQKYAETAGFKVVRNLKESTIVCSCNHISRHGYLWRRNLIPIELQNSRQRICDVGEDQRRIINDKYDIIDDVLDILRDDKEKLESFVATLKEMRDDVAKDRTYEPSMKHKERGIEQILGFIRPDNIEIHPATGIRNKGCGTSKRLIGATVKSSSPKRMCSGCKLMSNHNIRNCPTKTK</sequence>
<dbReference type="EMBL" id="LEKV01004162">
    <property type="protein sequence ID" value="KVH96819.1"/>
    <property type="molecule type" value="Genomic_DNA"/>
</dbReference>
<feature type="region of interest" description="Disordered" evidence="1">
    <location>
        <begin position="39"/>
        <end position="61"/>
    </location>
</feature>
<accession>A0A118JY29</accession>